<dbReference type="Proteomes" id="UP000887579">
    <property type="component" value="Unplaced"/>
</dbReference>
<name>A0AC34GMB8_9BILA</name>
<protein>
    <submittedName>
        <fullName evidence="2">Uncharacterized protein</fullName>
    </submittedName>
</protein>
<proteinExistence type="predicted"/>
<reference evidence="2" key="1">
    <citation type="submission" date="2022-11" db="UniProtKB">
        <authorList>
            <consortium name="WormBaseParasite"/>
        </authorList>
    </citation>
    <scope>IDENTIFICATION</scope>
</reference>
<sequence length="154" mass="16472">MLNDVSANKIEEVSAAVIKEEVEKPSVAPTEVTSATNVTSIGADKDATVDTVNVENAAADMKVEENKSKAVDQVKEKKPVEVVSDNYKVPILDQSEPTASVSGENEFVADNDKVQFLSNEVPTLDQIKPLASGSGDNVEKLVDADKKEDEKPAE</sequence>
<evidence type="ECO:0000313" key="2">
    <source>
        <dbReference type="WBParaSite" id="ES5_v2.g30753.t1"/>
    </source>
</evidence>
<organism evidence="1 2">
    <name type="scientific">Panagrolaimus sp. ES5</name>
    <dbReference type="NCBI Taxonomy" id="591445"/>
    <lineage>
        <taxon>Eukaryota</taxon>
        <taxon>Metazoa</taxon>
        <taxon>Ecdysozoa</taxon>
        <taxon>Nematoda</taxon>
        <taxon>Chromadorea</taxon>
        <taxon>Rhabditida</taxon>
        <taxon>Tylenchina</taxon>
        <taxon>Panagrolaimomorpha</taxon>
        <taxon>Panagrolaimoidea</taxon>
        <taxon>Panagrolaimidae</taxon>
        <taxon>Panagrolaimus</taxon>
    </lineage>
</organism>
<dbReference type="WBParaSite" id="ES5_v2.g30753.t1">
    <property type="protein sequence ID" value="ES5_v2.g30753.t1"/>
    <property type="gene ID" value="ES5_v2.g30753"/>
</dbReference>
<accession>A0AC34GMB8</accession>
<evidence type="ECO:0000313" key="1">
    <source>
        <dbReference type="Proteomes" id="UP000887579"/>
    </source>
</evidence>